<reference evidence="2" key="1">
    <citation type="submission" date="2021-03" db="EMBL/GenBank/DDBJ databases">
        <authorList>
            <person name="Jaffe A."/>
        </authorList>
    </citation>
    <scope>NUCLEOTIDE SEQUENCE</scope>
    <source>
        <strain evidence="2">RIFCSPLOWO2_01_FULL_43_13</strain>
    </source>
</reference>
<evidence type="ECO:0000313" key="3">
    <source>
        <dbReference type="Proteomes" id="UP000680185"/>
    </source>
</evidence>
<evidence type="ECO:0000256" key="1">
    <source>
        <dbReference type="SAM" id="MobiDB-lite"/>
    </source>
</evidence>
<dbReference type="EMBL" id="JAGVWB010000040">
    <property type="protein sequence ID" value="MBS3058788.1"/>
    <property type="molecule type" value="Genomic_DNA"/>
</dbReference>
<accession>A0A8T4KUN0</accession>
<dbReference type="Proteomes" id="UP000680185">
    <property type="component" value="Unassembled WGS sequence"/>
</dbReference>
<feature type="compositionally biased region" description="Basic and acidic residues" evidence="1">
    <location>
        <begin position="53"/>
        <end position="84"/>
    </location>
</feature>
<comment type="caution">
    <text evidence="2">The sequence shown here is derived from an EMBL/GenBank/DDBJ whole genome shotgun (WGS) entry which is preliminary data.</text>
</comment>
<organism evidence="2 3">
    <name type="scientific">Candidatus Iainarchaeum sp</name>
    <dbReference type="NCBI Taxonomy" id="3101447"/>
    <lineage>
        <taxon>Archaea</taxon>
        <taxon>Candidatus Iainarchaeota</taxon>
        <taxon>Candidatus Iainarchaeia</taxon>
        <taxon>Candidatus Iainarchaeales</taxon>
        <taxon>Candidatus Iainarchaeaceae</taxon>
        <taxon>Candidatus Iainarchaeum</taxon>
    </lineage>
</organism>
<feature type="compositionally biased region" description="Basic residues" evidence="1">
    <location>
        <begin position="1"/>
        <end position="10"/>
    </location>
</feature>
<evidence type="ECO:0000313" key="2">
    <source>
        <dbReference type="EMBL" id="MBS3058788.1"/>
    </source>
</evidence>
<name>A0A8T4KUN0_9ARCH</name>
<protein>
    <submittedName>
        <fullName evidence="2">Uncharacterized protein</fullName>
    </submittedName>
</protein>
<sequence>MTLSRRKKEPPHKIAGAFGFRESLGSRLKFDSPRPMTDHTDYPSSGGAPIHYWGDRRRGLNERRGTKPDRKQKNSGRKEADIKKKPAFSLTQEEFGQLREPRPKVWRKTPDGRIILKDRKRGNDRRK</sequence>
<gene>
    <name evidence="2" type="ORF">J4478_05305</name>
</gene>
<feature type="compositionally biased region" description="Basic residues" evidence="1">
    <location>
        <begin position="118"/>
        <end position="127"/>
    </location>
</feature>
<feature type="compositionally biased region" description="Basic and acidic residues" evidence="1">
    <location>
        <begin position="28"/>
        <end position="41"/>
    </location>
</feature>
<proteinExistence type="predicted"/>
<dbReference type="AlphaFoldDB" id="A0A8T4KUN0"/>
<reference evidence="2" key="2">
    <citation type="submission" date="2021-05" db="EMBL/GenBank/DDBJ databases">
        <title>Protein family content uncovers lineage relationships and bacterial pathway maintenance mechanisms in DPANN archaea.</title>
        <authorList>
            <person name="Castelle C.J."/>
            <person name="Meheust R."/>
            <person name="Jaffe A.L."/>
            <person name="Seitz K."/>
            <person name="Gong X."/>
            <person name="Baker B.J."/>
            <person name="Banfield J.F."/>
        </authorList>
    </citation>
    <scope>NUCLEOTIDE SEQUENCE</scope>
    <source>
        <strain evidence="2">RIFCSPLOWO2_01_FULL_43_13</strain>
    </source>
</reference>
<feature type="region of interest" description="Disordered" evidence="1">
    <location>
        <begin position="25"/>
        <end position="127"/>
    </location>
</feature>
<feature type="region of interest" description="Disordered" evidence="1">
    <location>
        <begin position="1"/>
        <end position="20"/>
    </location>
</feature>
<feature type="compositionally biased region" description="Basic and acidic residues" evidence="1">
    <location>
        <begin position="96"/>
        <end position="117"/>
    </location>
</feature>